<dbReference type="Gene3D" id="3.40.50.300">
    <property type="entry name" value="P-loop containing nucleotide triphosphate hydrolases"/>
    <property type="match status" value="1"/>
</dbReference>
<dbReference type="EMBL" id="FMZC01000002">
    <property type="protein sequence ID" value="SDC45873.1"/>
    <property type="molecule type" value="Genomic_DNA"/>
</dbReference>
<keyword evidence="14" id="KW-1185">Reference proteome</keyword>
<evidence type="ECO:0000259" key="12">
    <source>
        <dbReference type="PROSITE" id="PS00486"/>
    </source>
</evidence>
<organism evidence="13 14">
    <name type="scientific">Paracidovorax valerianellae</name>
    <dbReference type="NCBI Taxonomy" id="187868"/>
    <lineage>
        <taxon>Bacteria</taxon>
        <taxon>Pseudomonadati</taxon>
        <taxon>Pseudomonadota</taxon>
        <taxon>Betaproteobacteria</taxon>
        <taxon>Burkholderiales</taxon>
        <taxon>Comamonadaceae</taxon>
        <taxon>Paracidovorax</taxon>
    </lineage>
</organism>
<dbReference type="PANTHER" id="PTHR11361">
    <property type="entry name" value="DNA MISMATCH REPAIR PROTEIN MUTS FAMILY MEMBER"/>
    <property type="match status" value="1"/>
</dbReference>
<gene>
    <name evidence="9" type="primary">mutS</name>
    <name evidence="13" type="ORF">SAMN05192589_102239</name>
</gene>
<comment type="function">
    <text evidence="8 9">This protein is involved in the repair of mismatches in DNA. It is possible that it carries out the mismatch recognition step. This protein has a weak ATPase activity.</text>
</comment>
<feature type="compositionally biased region" description="Low complexity" evidence="11">
    <location>
        <begin position="7"/>
        <end position="33"/>
    </location>
</feature>
<evidence type="ECO:0000256" key="1">
    <source>
        <dbReference type="ARBA" id="ARBA00006271"/>
    </source>
</evidence>
<dbReference type="InterPro" id="IPR007695">
    <property type="entry name" value="DNA_mismatch_repair_MutS-lik_N"/>
</dbReference>
<dbReference type="SMART" id="SM00533">
    <property type="entry name" value="MUTSd"/>
    <property type="match status" value="1"/>
</dbReference>
<dbReference type="InterPro" id="IPR045076">
    <property type="entry name" value="MutS"/>
</dbReference>
<feature type="binding site" evidence="9">
    <location>
        <begin position="660"/>
        <end position="667"/>
    </location>
    <ligand>
        <name>ATP</name>
        <dbReference type="ChEBI" id="CHEBI:30616"/>
    </ligand>
</feature>
<evidence type="ECO:0000256" key="3">
    <source>
        <dbReference type="ARBA" id="ARBA00022741"/>
    </source>
</evidence>
<dbReference type="GO" id="GO:0005829">
    <property type="term" value="C:cytosol"/>
    <property type="evidence" value="ECO:0007669"/>
    <property type="project" value="TreeGrafter"/>
</dbReference>
<feature type="domain" description="DNA mismatch repair proteins mutS family" evidence="12">
    <location>
        <begin position="734"/>
        <end position="750"/>
    </location>
</feature>
<dbReference type="STRING" id="187868.SAMN05192589_102239"/>
<dbReference type="InterPro" id="IPR036678">
    <property type="entry name" value="MutS_con_dom_sf"/>
</dbReference>
<evidence type="ECO:0000256" key="5">
    <source>
        <dbReference type="ARBA" id="ARBA00022840"/>
    </source>
</evidence>
<keyword evidence="3 9" id="KW-0547">Nucleotide-binding</keyword>
<dbReference type="InterPro" id="IPR017261">
    <property type="entry name" value="DNA_mismatch_repair_MutS/MSH"/>
</dbReference>
<dbReference type="Gene3D" id="3.40.1170.10">
    <property type="entry name" value="DNA repair protein MutS, domain I"/>
    <property type="match status" value="1"/>
</dbReference>
<keyword evidence="4 9" id="KW-0227">DNA damage</keyword>
<dbReference type="InterPro" id="IPR016151">
    <property type="entry name" value="DNA_mismatch_repair_MutS_N"/>
</dbReference>
<accession>A0A1G6LRK0</accession>
<keyword evidence="5 9" id="KW-0067">ATP-binding</keyword>
<evidence type="ECO:0000256" key="9">
    <source>
        <dbReference type="HAMAP-Rule" id="MF_00096"/>
    </source>
</evidence>
<dbReference type="FunFam" id="3.40.1170.10:FF:000001">
    <property type="entry name" value="DNA mismatch repair protein MutS"/>
    <property type="match status" value="1"/>
</dbReference>
<sequence>MQQVENAPSTAPSTATAGIPAPVGGPVTPPVGADLSHHTPMMQQYLALKAAYPDTLVFYRMGDFYEVFFADAEKAARLLDITLTQRGQSGGQPVVMAGVPFHALENYLARLIKMGESVAICEQVGEVGASKGPVERKVVRVVTPGTLTDSELLSDKAESLLLSIHQGPRARCGLAWLSVTQGLVHLAECMHDEVGAWIARIGPSEVIYSAGVTERFEEQLKALRHNGTFACPLSLRPDWQFDAALGERKLLEHLGAASLNAWSAQDLAHSHAAASALLAYAEHTQGRSLTHVHGVRVQQSDELIALPLATRRNLELTRTLRGEDSPTLFSLLDTCMTGMGSRLLKTWLLEPRRDRTEARQRLSATAALRGTGAGAGPWQILRGELRGVSDVERITARIALRQVRPRELLGLCKTLQKAEQLAGAFIAPEPFLAQIFEHLRPPVDCGELLRAAIHEEPAALVRDGGVIAAGFDAELDELRGIQTHCDTFLLDLETREKARTGIANLRVQFNKVHGFYIEVTSSHLDRVPNDYRRRQTLKNAERFITPELKTFEDKALSAQERGLAREKWLYEQVLDQLQPHVPALTRLAHALATLDVLCALAERSLTLNWCAPQFAPEPCIEIEGGRHPVVEARLAETSSGSFIANHTRLNANTRMQVITGPNMGGKSTYMRQVALIVLLASMGSHVPATSCRLGPIDAIHTRIGAADDLANAQSTFMLEMTEAAQILHSATPHSLVLMDEIGRGTSTFDGLALASGIATHLHDRTKAFTLFATHYFELTELSARHQHAVNVHVGATESGSNIVFLHEIQPGPASRSYGIHVARLAGVPGPVLNHARHTLAALEQRANEGETQVDLFAEPPDADGPLVSPVEAALADLQPDTLSPREALDALYQLKRLARA</sequence>
<dbReference type="GO" id="GO:0140664">
    <property type="term" value="F:ATP-dependent DNA damage sensor activity"/>
    <property type="evidence" value="ECO:0007669"/>
    <property type="project" value="InterPro"/>
</dbReference>
<evidence type="ECO:0000256" key="4">
    <source>
        <dbReference type="ARBA" id="ARBA00022763"/>
    </source>
</evidence>
<evidence type="ECO:0000313" key="13">
    <source>
        <dbReference type="EMBL" id="SDC45873.1"/>
    </source>
</evidence>
<dbReference type="SUPFAM" id="SSF52540">
    <property type="entry name" value="P-loop containing nucleoside triphosphate hydrolases"/>
    <property type="match status" value="1"/>
</dbReference>
<dbReference type="SUPFAM" id="SSF55271">
    <property type="entry name" value="DNA repair protein MutS, domain I"/>
    <property type="match status" value="1"/>
</dbReference>
<dbReference type="Pfam" id="PF01624">
    <property type="entry name" value="MutS_I"/>
    <property type="match status" value="1"/>
</dbReference>
<evidence type="ECO:0000256" key="6">
    <source>
        <dbReference type="ARBA" id="ARBA00023125"/>
    </source>
</evidence>
<proteinExistence type="inferred from homology"/>
<dbReference type="PROSITE" id="PS00486">
    <property type="entry name" value="DNA_MISMATCH_REPAIR_2"/>
    <property type="match status" value="1"/>
</dbReference>
<dbReference type="GO" id="GO:0003684">
    <property type="term" value="F:damaged DNA binding"/>
    <property type="evidence" value="ECO:0007669"/>
    <property type="project" value="UniProtKB-UniRule"/>
</dbReference>
<dbReference type="NCBIfam" id="TIGR01070">
    <property type="entry name" value="mutS1"/>
    <property type="match status" value="1"/>
</dbReference>
<dbReference type="SUPFAM" id="SSF48334">
    <property type="entry name" value="DNA repair protein MutS, domain III"/>
    <property type="match status" value="1"/>
</dbReference>
<feature type="region of interest" description="Disordered" evidence="11">
    <location>
        <begin position="1"/>
        <end position="34"/>
    </location>
</feature>
<dbReference type="Pfam" id="PF00488">
    <property type="entry name" value="MutS_V"/>
    <property type="match status" value="1"/>
</dbReference>
<dbReference type="Pfam" id="PF05188">
    <property type="entry name" value="MutS_II"/>
    <property type="match status" value="1"/>
</dbReference>
<dbReference type="InterPro" id="IPR007696">
    <property type="entry name" value="DNA_mismatch_repair_MutS_core"/>
</dbReference>
<dbReference type="HAMAP" id="MF_00096">
    <property type="entry name" value="MutS"/>
    <property type="match status" value="1"/>
</dbReference>
<dbReference type="InterPro" id="IPR036187">
    <property type="entry name" value="DNA_mismatch_repair_MutS_sf"/>
</dbReference>
<dbReference type="PIRSF" id="PIRSF037677">
    <property type="entry name" value="DNA_mis_repair_Msh6"/>
    <property type="match status" value="1"/>
</dbReference>
<reference evidence="13 14" key="1">
    <citation type="submission" date="2016-10" db="EMBL/GenBank/DDBJ databases">
        <authorList>
            <person name="de Groot N.N."/>
        </authorList>
    </citation>
    <scope>NUCLEOTIDE SEQUENCE [LARGE SCALE GENOMIC DNA]</scope>
    <source>
        <strain evidence="13 14">DSM 16619</strain>
    </source>
</reference>
<dbReference type="GO" id="GO:0006298">
    <property type="term" value="P:mismatch repair"/>
    <property type="evidence" value="ECO:0007669"/>
    <property type="project" value="UniProtKB-UniRule"/>
</dbReference>
<name>A0A1G6LRK0_9BURK</name>
<dbReference type="Proteomes" id="UP000198781">
    <property type="component" value="Unassembled WGS sequence"/>
</dbReference>
<evidence type="ECO:0000256" key="2">
    <source>
        <dbReference type="ARBA" id="ARBA00021982"/>
    </source>
</evidence>
<dbReference type="Pfam" id="PF05192">
    <property type="entry name" value="MutS_III"/>
    <property type="match status" value="1"/>
</dbReference>
<evidence type="ECO:0000256" key="7">
    <source>
        <dbReference type="ARBA" id="ARBA00023204"/>
    </source>
</evidence>
<protein>
    <recommendedName>
        <fullName evidence="2 9">DNA mismatch repair protein MutS</fullName>
    </recommendedName>
</protein>
<keyword evidence="6 9" id="KW-0238">DNA-binding</keyword>
<dbReference type="AlphaFoldDB" id="A0A1G6LRK0"/>
<evidence type="ECO:0000313" key="14">
    <source>
        <dbReference type="Proteomes" id="UP000198781"/>
    </source>
</evidence>
<dbReference type="Gene3D" id="6.10.140.430">
    <property type="match status" value="1"/>
</dbReference>
<evidence type="ECO:0000256" key="11">
    <source>
        <dbReference type="SAM" id="MobiDB-lite"/>
    </source>
</evidence>
<dbReference type="Gene3D" id="1.10.1420.10">
    <property type="match status" value="2"/>
</dbReference>
<dbReference type="Gene3D" id="3.30.420.110">
    <property type="entry name" value="MutS, connector domain"/>
    <property type="match status" value="1"/>
</dbReference>
<dbReference type="InterPro" id="IPR007860">
    <property type="entry name" value="DNA_mmatch_repair_MutS_con_dom"/>
</dbReference>
<dbReference type="SMART" id="SM00534">
    <property type="entry name" value="MUTSac"/>
    <property type="match status" value="1"/>
</dbReference>
<comment type="similarity">
    <text evidence="1 9 10">Belongs to the DNA mismatch repair MutS family.</text>
</comment>
<dbReference type="GO" id="GO:0030983">
    <property type="term" value="F:mismatched DNA binding"/>
    <property type="evidence" value="ECO:0007669"/>
    <property type="project" value="InterPro"/>
</dbReference>
<evidence type="ECO:0000256" key="8">
    <source>
        <dbReference type="ARBA" id="ARBA00024647"/>
    </source>
</evidence>
<dbReference type="GO" id="GO:0005524">
    <property type="term" value="F:ATP binding"/>
    <property type="evidence" value="ECO:0007669"/>
    <property type="project" value="UniProtKB-UniRule"/>
</dbReference>
<dbReference type="Pfam" id="PF05190">
    <property type="entry name" value="MutS_IV"/>
    <property type="match status" value="1"/>
</dbReference>
<dbReference type="InterPro" id="IPR000432">
    <property type="entry name" value="DNA_mismatch_repair_MutS_C"/>
</dbReference>
<dbReference type="PANTHER" id="PTHR11361:SF34">
    <property type="entry name" value="DNA MISMATCH REPAIR PROTEIN MSH1, MITOCHONDRIAL"/>
    <property type="match status" value="1"/>
</dbReference>
<dbReference type="SUPFAM" id="SSF53150">
    <property type="entry name" value="DNA repair protein MutS, domain II"/>
    <property type="match status" value="1"/>
</dbReference>
<dbReference type="InterPro" id="IPR027417">
    <property type="entry name" value="P-loop_NTPase"/>
</dbReference>
<evidence type="ECO:0000256" key="10">
    <source>
        <dbReference type="RuleBase" id="RU003756"/>
    </source>
</evidence>
<dbReference type="NCBIfam" id="NF003810">
    <property type="entry name" value="PRK05399.1"/>
    <property type="match status" value="1"/>
</dbReference>
<keyword evidence="7 9" id="KW-0234">DNA repair</keyword>
<dbReference type="InterPro" id="IPR005748">
    <property type="entry name" value="DNA_mismatch_repair_MutS"/>
</dbReference>
<dbReference type="InterPro" id="IPR007861">
    <property type="entry name" value="DNA_mismatch_repair_MutS_clamp"/>
</dbReference>